<dbReference type="eggNOG" id="ENOG5032TP3">
    <property type="taxonomic scope" value="Bacteria"/>
</dbReference>
<dbReference type="Pfam" id="PF07102">
    <property type="entry name" value="YbcO"/>
    <property type="match status" value="1"/>
</dbReference>
<name>I2NMH0_9PAST</name>
<accession>I2NMH0</accession>
<dbReference type="OrthoDB" id="7068425at2"/>
<dbReference type="EMBL" id="AJMU01000023">
    <property type="protein sequence ID" value="EIG27031.1"/>
    <property type="molecule type" value="Genomic_DNA"/>
</dbReference>
<proteinExistence type="predicted"/>
<organism evidence="1 2">
    <name type="scientific">Haemophilus paraphrohaemolyticus HK411</name>
    <dbReference type="NCBI Taxonomy" id="1095743"/>
    <lineage>
        <taxon>Bacteria</taxon>
        <taxon>Pseudomonadati</taxon>
        <taxon>Pseudomonadota</taxon>
        <taxon>Gammaproteobacteria</taxon>
        <taxon>Pasteurellales</taxon>
        <taxon>Pasteurellaceae</taxon>
        <taxon>Haemophilus</taxon>
    </lineage>
</organism>
<reference evidence="1 2" key="1">
    <citation type="submission" date="2012-04" db="EMBL/GenBank/DDBJ databases">
        <authorList>
            <person name="Harkins D.M."/>
            <person name="Madupu R."/>
            <person name="Durkin A.S."/>
            <person name="Torralba M."/>
            <person name="Methe B."/>
            <person name="Sutton G.G."/>
            <person name="Nelson K.E."/>
        </authorList>
    </citation>
    <scope>NUCLEOTIDE SEQUENCE [LARGE SCALE GENOMIC DNA]</scope>
    <source>
        <strain evidence="1 2">HK411</strain>
    </source>
</reference>
<dbReference type="Gene3D" id="3.30.50.20">
    <property type="entry name" value="prophage-derive protein ybcO"/>
    <property type="match status" value="1"/>
</dbReference>
<protein>
    <submittedName>
        <fullName evidence="1">PF07102 family protein</fullName>
    </submittedName>
</protein>
<sequence>MTNLRKEAKGRDCMVRVVGVCNGNPETVVLAHYRIGGLNGMGMKPDDIFGAWACERCHSAVDGRLKTEYTRDELRLAHCEGMIRTQQQLVNEGKIKW</sequence>
<dbReference type="Proteomes" id="UP000003345">
    <property type="component" value="Unassembled WGS sequence"/>
</dbReference>
<dbReference type="InterPro" id="IPR010774">
    <property type="entry name" value="YbcO"/>
</dbReference>
<comment type="caution">
    <text evidence="1">The sequence shown here is derived from an EMBL/GenBank/DDBJ whole genome shotgun (WGS) entry which is preliminary data.</text>
</comment>
<gene>
    <name evidence="1" type="ORF">HMPREF1054_2014</name>
</gene>
<evidence type="ECO:0000313" key="2">
    <source>
        <dbReference type="Proteomes" id="UP000003345"/>
    </source>
</evidence>
<dbReference type="AlphaFoldDB" id="I2NMH0"/>
<dbReference type="RefSeq" id="WP_005708137.1">
    <property type="nucleotide sequence ID" value="NZ_AJMU01000023.1"/>
</dbReference>
<evidence type="ECO:0000313" key="1">
    <source>
        <dbReference type="EMBL" id="EIG27031.1"/>
    </source>
</evidence>